<reference evidence="2" key="1">
    <citation type="journal article" date="2007" name="PLoS ONE">
        <title>The first genome sequence of an elite grapevine cultivar (Pinot noir Vitis vinifera L.): coping with a highly heterozygous genome.</title>
        <authorList>
            <person name="Velasco R."/>
            <person name="Zharkikh A."/>
            <person name="Troggio M."/>
            <person name="Cartwright D.A."/>
            <person name="Cestaro A."/>
            <person name="Pruss D."/>
            <person name="Pindo M."/>
            <person name="FitzGerald L.M."/>
            <person name="Vezzulli S."/>
            <person name="Reid J."/>
            <person name="Malacarne G."/>
            <person name="Iliev D."/>
            <person name="Coppola G."/>
            <person name="Wardell B."/>
            <person name="Micheletti D."/>
            <person name="Macalma T."/>
            <person name="Facci M."/>
            <person name="Mitchell J.T."/>
            <person name="Perazzolli M."/>
            <person name="Eldredge G."/>
            <person name="Gatto P."/>
            <person name="Oyzerski R."/>
            <person name="Moretto M."/>
            <person name="Gutin N."/>
            <person name="Stefanini M."/>
            <person name="Chen Y."/>
            <person name="Segala C."/>
            <person name="Davenport C."/>
            <person name="Dematte L."/>
            <person name="Mraz A."/>
            <person name="Battilana J."/>
            <person name="Stormo K."/>
            <person name="Costa F."/>
            <person name="Tao Q."/>
            <person name="Si-Ammour A."/>
            <person name="Harkins T."/>
            <person name="Lackey A."/>
            <person name="Perbost C."/>
            <person name="Taillon B."/>
            <person name="Stella A."/>
            <person name="Solovyev V."/>
            <person name="Fawcett J.A."/>
            <person name="Sterck L."/>
            <person name="Vandepoele K."/>
            <person name="Grando S.M."/>
            <person name="Toppo S."/>
            <person name="Moser C."/>
            <person name="Lanchbury J."/>
            <person name="Bogden R."/>
            <person name="Skolnick M."/>
            <person name="Sgaramella V."/>
            <person name="Bhatnagar S.K."/>
            <person name="Fontana P."/>
            <person name="Gutin A."/>
            <person name="Van de Peer Y."/>
            <person name="Salamini F."/>
            <person name="Viola R."/>
        </authorList>
    </citation>
    <scope>NUCLEOTIDE SEQUENCE</scope>
</reference>
<sequence>MARTRGAKSSSPSSRKKSLRNKPVPDPVSEPSQPRAVPPPVKSAPLKPPARRYLTRSGGRPLQKRPRVESSEPIDLTEQSPEPSPVPTPVPSPVLSPVPSSVPSPALQAKPQEPQPPLPEPQIPSETAPEEVIKRPMLTQPPIEGNLDCRARPFHSELCFDIAAFRLQSKLAQSFNLLRRYHMEHLLTPRDFFYPRVAMDFYQSMTTKQVRNPSLIHFTIDGRHGILGARHIAEALQIPYEPSHFDDFRAWASHTELEMVHTLSRGAATRSHLLRGELPPIMFLIDAFLRHNLYLLQHWTQRRGVLLEALYKMSEGFFFGPHHLILAALLYFEEKVHKKKLQRADTIPLLFPRLLCQILEHLGYPSKPQLERKRICRELFTLDKWNNMTTYRVDQPERPQPAARRASPRHIPEGITVAAPAIPKAPPAASTSSQPSTSVEPRMTIPISEYRELCRSLETLTASQSSLAQEMAAIKACQEQMLATQAQHTAILR</sequence>
<protein>
    <submittedName>
        <fullName evidence="2">Uncharacterized protein</fullName>
    </submittedName>
</protein>
<feature type="region of interest" description="Disordered" evidence="1">
    <location>
        <begin position="1"/>
        <end position="125"/>
    </location>
</feature>
<name>A5B594_VITVI</name>
<evidence type="ECO:0000313" key="2">
    <source>
        <dbReference type="EMBL" id="CAN82872.1"/>
    </source>
</evidence>
<feature type="compositionally biased region" description="Low complexity" evidence="1">
    <location>
        <begin position="103"/>
        <end position="112"/>
    </location>
</feature>
<feature type="compositionally biased region" description="Pro residues" evidence="1">
    <location>
        <begin position="82"/>
        <end position="102"/>
    </location>
</feature>
<dbReference type="AlphaFoldDB" id="A5B594"/>
<feature type="compositionally biased region" description="Pro residues" evidence="1">
    <location>
        <begin position="36"/>
        <end position="48"/>
    </location>
</feature>
<proteinExistence type="predicted"/>
<accession>A5B594</accession>
<feature type="compositionally biased region" description="Pro residues" evidence="1">
    <location>
        <begin position="113"/>
        <end position="122"/>
    </location>
</feature>
<organism evidence="2">
    <name type="scientific">Vitis vinifera</name>
    <name type="common">Grape</name>
    <dbReference type="NCBI Taxonomy" id="29760"/>
    <lineage>
        <taxon>Eukaryota</taxon>
        <taxon>Viridiplantae</taxon>
        <taxon>Streptophyta</taxon>
        <taxon>Embryophyta</taxon>
        <taxon>Tracheophyta</taxon>
        <taxon>Spermatophyta</taxon>
        <taxon>Magnoliopsida</taxon>
        <taxon>eudicotyledons</taxon>
        <taxon>Gunneridae</taxon>
        <taxon>Pentapetalae</taxon>
        <taxon>rosids</taxon>
        <taxon>Vitales</taxon>
        <taxon>Vitaceae</taxon>
        <taxon>Viteae</taxon>
        <taxon>Vitis</taxon>
    </lineage>
</organism>
<feature type="compositionally biased region" description="Low complexity" evidence="1">
    <location>
        <begin position="1"/>
        <end position="13"/>
    </location>
</feature>
<evidence type="ECO:0000256" key="1">
    <source>
        <dbReference type="SAM" id="MobiDB-lite"/>
    </source>
</evidence>
<dbReference type="EMBL" id="AM447064">
    <property type="protein sequence ID" value="CAN82872.1"/>
    <property type="molecule type" value="Genomic_DNA"/>
</dbReference>
<gene>
    <name evidence="2" type="ORF">VITISV_019904</name>
</gene>
<dbReference type="PANTHER" id="PTHR48125:SF12">
    <property type="entry name" value="AT HOOK TRANSCRIPTION FACTOR FAMILY-RELATED"/>
    <property type="match status" value="1"/>
</dbReference>
<dbReference type="PANTHER" id="PTHR48125">
    <property type="entry name" value="LP07818P1"/>
    <property type="match status" value="1"/>
</dbReference>